<accession>A0ABR0F6G5</accession>
<name>A0ABR0F6G5_9PEZI</name>
<sequence length="226" mass="24972">MSNHLPTTYYRPRIASDPAVVKRLEAQFRDINWAVYTRRIDLTHNEVGLRMWNWANWFKQCAEARGEAINWSQNPASDGGVFEDRATPVSGPFEENYEATEALKEDMGGCGTDVENPNKSIEEAMVDLNKTLENLNKTIQDFNKWMQNSLRDTKNLGKQDKPPTFNFSSTITGGISAVGTQINTLNLTVKAESPASEAGLSVHDAPRTKGLAEGKPAASSGQPWGP</sequence>
<dbReference type="EMBL" id="JAFFGZ010000009">
    <property type="protein sequence ID" value="KAK4639593.1"/>
    <property type="molecule type" value="Genomic_DNA"/>
</dbReference>
<dbReference type="Proteomes" id="UP001322138">
    <property type="component" value="Unassembled WGS sequence"/>
</dbReference>
<keyword evidence="3" id="KW-1185">Reference proteome</keyword>
<dbReference type="GeneID" id="87902000"/>
<reference evidence="2 3" key="1">
    <citation type="journal article" date="2023" name="bioRxiv">
        <title>High-quality genome assemblies of four members of thePodospora anserinaspecies complex.</title>
        <authorList>
            <person name="Ament-Velasquez S.L."/>
            <person name="Vogan A.A."/>
            <person name="Wallerman O."/>
            <person name="Hartmann F."/>
            <person name="Gautier V."/>
            <person name="Silar P."/>
            <person name="Giraud T."/>
            <person name="Johannesson H."/>
        </authorList>
    </citation>
    <scope>NUCLEOTIDE SEQUENCE [LARGE SCALE GENOMIC DNA]</scope>
    <source>
        <strain evidence="2 3">CBS 112042</strain>
    </source>
</reference>
<organism evidence="2 3">
    <name type="scientific">Podospora bellae-mahoneyi</name>
    <dbReference type="NCBI Taxonomy" id="2093777"/>
    <lineage>
        <taxon>Eukaryota</taxon>
        <taxon>Fungi</taxon>
        <taxon>Dikarya</taxon>
        <taxon>Ascomycota</taxon>
        <taxon>Pezizomycotina</taxon>
        <taxon>Sordariomycetes</taxon>
        <taxon>Sordariomycetidae</taxon>
        <taxon>Sordariales</taxon>
        <taxon>Podosporaceae</taxon>
        <taxon>Podospora</taxon>
    </lineage>
</organism>
<feature type="region of interest" description="Disordered" evidence="1">
    <location>
        <begin position="193"/>
        <end position="226"/>
    </location>
</feature>
<evidence type="ECO:0000256" key="1">
    <source>
        <dbReference type="SAM" id="MobiDB-lite"/>
    </source>
</evidence>
<proteinExistence type="predicted"/>
<evidence type="ECO:0000313" key="2">
    <source>
        <dbReference type="EMBL" id="KAK4639593.1"/>
    </source>
</evidence>
<protein>
    <submittedName>
        <fullName evidence="2">Uncharacterized protein</fullName>
    </submittedName>
</protein>
<dbReference type="RefSeq" id="XP_062728569.1">
    <property type="nucleotide sequence ID" value="XM_062882518.1"/>
</dbReference>
<comment type="caution">
    <text evidence="2">The sequence shown here is derived from an EMBL/GenBank/DDBJ whole genome shotgun (WGS) entry which is preliminary data.</text>
</comment>
<evidence type="ECO:0000313" key="3">
    <source>
        <dbReference type="Proteomes" id="UP001322138"/>
    </source>
</evidence>
<gene>
    <name evidence="2" type="ORF">QC761_709655</name>
</gene>